<gene>
    <name evidence="2" type="ORF">XdyCFBP7245_21425</name>
</gene>
<protein>
    <recommendedName>
        <fullName evidence="4">Secreted protein</fullName>
    </recommendedName>
</protein>
<name>A0A2S7BWU8_9XANT</name>
<organism evidence="2 3">
    <name type="scientific">Xanthomonas dyei</name>
    <dbReference type="NCBI Taxonomy" id="743699"/>
    <lineage>
        <taxon>Bacteria</taxon>
        <taxon>Pseudomonadati</taxon>
        <taxon>Pseudomonadota</taxon>
        <taxon>Gammaproteobacteria</taxon>
        <taxon>Lysobacterales</taxon>
        <taxon>Lysobacteraceae</taxon>
        <taxon>Xanthomonas</taxon>
    </lineage>
</organism>
<evidence type="ECO:0000256" key="1">
    <source>
        <dbReference type="SAM" id="SignalP"/>
    </source>
</evidence>
<evidence type="ECO:0008006" key="4">
    <source>
        <dbReference type="Google" id="ProtNLM"/>
    </source>
</evidence>
<dbReference type="Proteomes" id="UP000238908">
    <property type="component" value="Unassembled WGS sequence"/>
</dbReference>
<dbReference type="AlphaFoldDB" id="A0A2S7BWU8"/>
<keyword evidence="1" id="KW-0732">Signal</keyword>
<feature type="chain" id="PRO_5015598977" description="Secreted protein" evidence="1">
    <location>
        <begin position="35"/>
        <end position="338"/>
    </location>
</feature>
<comment type="caution">
    <text evidence="2">The sequence shown here is derived from an EMBL/GenBank/DDBJ whole genome shotgun (WGS) entry which is preliminary data.</text>
</comment>
<evidence type="ECO:0000313" key="2">
    <source>
        <dbReference type="EMBL" id="PPU50074.1"/>
    </source>
</evidence>
<feature type="signal peptide" evidence="1">
    <location>
        <begin position="1"/>
        <end position="34"/>
    </location>
</feature>
<reference evidence="2 3" key="1">
    <citation type="submission" date="2016-08" db="EMBL/GenBank/DDBJ databases">
        <authorList>
            <person name="Seilhamer J.J."/>
        </authorList>
    </citation>
    <scope>NUCLEOTIDE SEQUENCE [LARGE SCALE GENOMIC DNA]</scope>
    <source>
        <strain evidence="2 3">CFBP7245</strain>
    </source>
</reference>
<dbReference type="EMBL" id="MDEE01000056">
    <property type="protein sequence ID" value="PPU50074.1"/>
    <property type="molecule type" value="Genomic_DNA"/>
</dbReference>
<evidence type="ECO:0000313" key="3">
    <source>
        <dbReference type="Proteomes" id="UP000238908"/>
    </source>
</evidence>
<sequence>MQIRTRSHAKFSLGKLTAGVILVASFVGAGFASAAEQNLGTRPAGVPADYVVTPFGYFPPACVQRIHEGDQMTSDGGIQRVTGSLEQRKICNQDNFTRDGVRVRPDGRTLQGSLARSSEKNSLAQNHKVKPPTISQSWLAYGSYETSSPIGRIVASWKVPPNPRIRSNQTIYYFPGMQGETILQPVLGYRAESNTWDLSSWNCCKDGTVTTSDFIPAKSGDQIVGDTYSTCAAGVACNRWNIDTKNMTTGRSVRLTSVPYGDPSLIVGGALEVYDVSSCNELPDGGMLTFSNIAVYDRDMGRVTSPPWERNGPDHSGLTPQCNYDVRTTDTSVTVLYL</sequence>
<proteinExistence type="predicted"/>
<accession>A0A2S7BWU8</accession>